<dbReference type="GO" id="GO:0004519">
    <property type="term" value="F:endonuclease activity"/>
    <property type="evidence" value="ECO:0007669"/>
    <property type="project" value="UniProtKB-UniRule"/>
</dbReference>
<evidence type="ECO:0000256" key="19">
    <source>
        <dbReference type="ARBA" id="ARBA00023109"/>
    </source>
</evidence>
<feature type="compositionally biased region" description="Polar residues" evidence="28">
    <location>
        <begin position="653"/>
        <end position="674"/>
    </location>
</feature>
<reference evidence="31 32" key="1">
    <citation type="journal article" date="2012" name="J. Virol.">
        <title>Virome analysis for identification of novel Mammalian viruses in bat species from chinese provinces.</title>
        <authorList>
            <person name="Wu Z."/>
            <person name="Ren X."/>
            <person name="Yang L."/>
            <person name="Hu Y."/>
            <person name="Yang J."/>
            <person name="He G."/>
            <person name="Zhang J."/>
            <person name="Dong J."/>
            <person name="Sun L."/>
            <person name="Du J."/>
            <person name="Liu L."/>
            <person name="Xue Y."/>
            <person name="Wang J."/>
            <person name="Yang F."/>
            <person name="Zhang S."/>
            <person name="Jin Q."/>
        </authorList>
    </citation>
    <scope>NUCLEOTIDE SEQUENCE [LARGE SCALE GENOMIC DNA]</scope>
</reference>
<evidence type="ECO:0000256" key="6">
    <source>
        <dbReference type="ARBA" id="ARBA00012551"/>
    </source>
</evidence>
<dbReference type="RefSeq" id="YP_009508785.1">
    <property type="nucleotide sequence ID" value="NC_039045.1"/>
</dbReference>
<evidence type="ECO:0000256" key="25">
    <source>
        <dbReference type="ARBA" id="ARBA00032999"/>
    </source>
</evidence>
<dbReference type="GeneID" id="37620288"/>
<dbReference type="InterPro" id="IPR049901">
    <property type="entry name" value="PV_NS1-NUC"/>
</dbReference>
<dbReference type="GO" id="GO:0003678">
    <property type="term" value="F:DNA helicase activity"/>
    <property type="evidence" value="ECO:0007669"/>
    <property type="project" value="UniProtKB-EC"/>
</dbReference>
<feature type="active site" description="For nuclease activity" evidence="27">
    <location>
        <position position="238"/>
    </location>
</feature>
<accession>I3VR58</accession>
<dbReference type="InterPro" id="IPR001257">
    <property type="entry name" value="Parvovirus_NS1_helicase"/>
</dbReference>
<dbReference type="Gene3D" id="3.40.1310.20">
    <property type="match status" value="1"/>
</dbReference>
<keyword evidence="18" id="KW-0805">Transcription regulation</keyword>
<comment type="catalytic activity">
    <reaction evidence="26">
        <text>ATP + H2O = ADP + phosphate + H(+)</text>
        <dbReference type="Rhea" id="RHEA:13065"/>
        <dbReference type="ChEBI" id="CHEBI:15377"/>
        <dbReference type="ChEBI" id="CHEBI:15378"/>
        <dbReference type="ChEBI" id="CHEBI:30616"/>
        <dbReference type="ChEBI" id="CHEBI:43474"/>
        <dbReference type="ChEBI" id="CHEBI:456216"/>
        <dbReference type="EC" id="3.6.4.12"/>
    </reaction>
</comment>
<feature type="short sequence motif" description="RCR-2" evidence="27">
    <location>
        <begin position="143"/>
        <end position="145"/>
    </location>
</feature>
<evidence type="ECO:0000313" key="32">
    <source>
        <dbReference type="Proteomes" id="UP000125502"/>
    </source>
</evidence>
<feature type="domain" description="PV NS1-Nuc" evidence="30">
    <location>
        <begin position="27"/>
        <end position="298"/>
    </location>
</feature>
<comment type="similarity">
    <text evidence="4">Belongs to the parvoviruses initiator protein NS1 family.</text>
</comment>
<comment type="cofactor">
    <cofactor evidence="1">
        <name>Mg(2+)</name>
        <dbReference type="ChEBI" id="CHEBI:18420"/>
    </cofactor>
</comment>
<feature type="region of interest" description="Disordered" evidence="28">
    <location>
        <begin position="653"/>
        <end position="689"/>
    </location>
</feature>
<dbReference type="InterPro" id="IPR027417">
    <property type="entry name" value="P-loop_NTPase"/>
</dbReference>
<feature type="domain" description="SF3 helicase" evidence="29">
    <location>
        <begin position="426"/>
        <end position="581"/>
    </location>
</feature>
<name>I3VR58_9VIRU</name>
<keyword evidence="17" id="KW-0460">Magnesium</keyword>
<evidence type="ECO:0000256" key="9">
    <source>
        <dbReference type="ARBA" id="ARBA00022705"/>
    </source>
</evidence>
<evidence type="ECO:0000256" key="18">
    <source>
        <dbReference type="ARBA" id="ARBA00023015"/>
    </source>
</evidence>
<evidence type="ECO:0000256" key="8">
    <source>
        <dbReference type="ARBA" id="ARBA00022562"/>
    </source>
</evidence>
<comment type="subunit">
    <text evidence="5">Homooligomer; when bound to DNA.</text>
</comment>
<keyword evidence="23" id="KW-0511">Multifunctional enzyme</keyword>
<dbReference type="PROSITE" id="PS52022">
    <property type="entry name" value="PV_NS1_NUC"/>
    <property type="match status" value="1"/>
</dbReference>
<dbReference type="Gene3D" id="3.40.50.300">
    <property type="entry name" value="P-loop containing nucleotide triphosphate hydrolases"/>
    <property type="match status" value="1"/>
</dbReference>
<evidence type="ECO:0000256" key="14">
    <source>
        <dbReference type="ARBA" id="ARBA00022801"/>
    </source>
</evidence>
<keyword evidence="32" id="KW-1185">Reference proteome</keyword>
<evidence type="ECO:0000256" key="28">
    <source>
        <dbReference type="SAM" id="MobiDB-lite"/>
    </source>
</evidence>
<feature type="short sequence motif" description="RCR-3" evidence="27">
    <location>
        <begin position="238"/>
        <end position="242"/>
    </location>
</feature>
<evidence type="ECO:0000256" key="7">
    <source>
        <dbReference type="ARBA" id="ARBA00020731"/>
    </source>
</evidence>
<keyword evidence="22" id="KW-0804">Transcription</keyword>
<evidence type="ECO:0000256" key="5">
    <source>
        <dbReference type="ARBA" id="ARBA00011717"/>
    </source>
</evidence>
<keyword evidence="21 27" id="KW-0238">DNA-binding</keyword>
<comment type="subcellular location">
    <subcellularLocation>
        <location evidence="3 27">Host nucleus</location>
    </subcellularLocation>
</comment>
<dbReference type="OrthoDB" id="2007at10239"/>
<evidence type="ECO:0000313" key="31">
    <source>
        <dbReference type="EMBL" id="AFK85003.1"/>
    </source>
</evidence>
<dbReference type="EMBL" id="JQ814850">
    <property type="protein sequence ID" value="AFK85003.1"/>
    <property type="molecule type" value="Genomic_DNA"/>
</dbReference>
<evidence type="ECO:0000256" key="20">
    <source>
        <dbReference type="ARBA" id="ARBA00023124"/>
    </source>
</evidence>
<dbReference type="SUPFAM" id="SSF52540">
    <property type="entry name" value="P-loop containing nucleoside triphosphate hydrolases"/>
    <property type="match status" value="1"/>
</dbReference>
<comment type="function">
    <text evidence="2">Multifunctional protein which displays endonuclease and helicase activities required for initiating and directing viral DNA replication. Also plays a role in viral packaging and transactivation of several promoters. Binds site-specifically to 2-3 approximate tandem copies within the origins of replication (Ori), unwinds this hairpin region and nicks one DNA strand thereby initiating the rolling circle replication (RCR). Becomes covalently attached to the 5' end of the nick and provides a 3'OH for priming DNA synthesis. The helicase activity unwinds DNA in a 3'-5' direction on the longer strand. Participates in the transcriptional regulation of several promoters.</text>
</comment>
<keyword evidence="10 27" id="KW-0540">Nuclease</keyword>
<evidence type="ECO:0000256" key="22">
    <source>
        <dbReference type="ARBA" id="ARBA00023163"/>
    </source>
</evidence>
<dbReference type="GO" id="GO:0005524">
    <property type="term" value="F:ATP binding"/>
    <property type="evidence" value="ECO:0007669"/>
    <property type="project" value="UniProtKB-KW"/>
</dbReference>
<evidence type="ECO:0000256" key="17">
    <source>
        <dbReference type="ARBA" id="ARBA00022842"/>
    </source>
</evidence>
<evidence type="ECO:0000256" key="12">
    <source>
        <dbReference type="ARBA" id="ARBA00022741"/>
    </source>
</evidence>
<keyword evidence="8 27" id="KW-1048">Host nucleus</keyword>
<evidence type="ECO:0000256" key="4">
    <source>
        <dbReference type="ARBA" id="ARBA00009826"/>
    </source>
</evidence>
<evidence type="ECO:0000256" key="1">
    <source>
        <dbReference type="ARBA" id="ARBA00001946"/>
    </source>
</evidence>
<evidence type="ECO:0000256" key="13">
    <source>
        <dbReference type="ARBA" id="ARBA00022759"/>
    </source>
</evidence>
<keyword evidence="15" id="KW-0347">Helicase</keyword>
<dbReference type="GO" id="GO:0006260">
    <property type="term" value="P:DNA replication"/>
    <property type="evidence" value="ECO:0007669"/>
    <property type="project" value="UniProtKB-UniRule"/>
</dbReference>
<dbReference type="GO" id="GO:0042025">
    <property type="term" value="C:host cell nucleus"/>
    <property type="evidence" value="ECO:0007669"/>
    <property type="project" value="UniProtKB-SubCell"/>
</dbReference>
<keyword evidence="9 27" id="KW-0235">DNA replication</keyword>
<dbReference type="PROSITE" id="PS51206">
    <property type="entry name" value="SF3_HELICASE_1"/>
    <property type="match status" value="1"/>
</dbReference>
<sequence length="720" mass="82351">MDSPPSTPRNADIPETIKLLTDDIKTFYKPAYTYILKLPFQNLKDIEDDLISMLSPKYKGILTMILEGGMDNISKMKEIDTRDPVEVEDYRIAMIPDNKGYLYELTQSAYDAVNEFISIKKGLQTISWACWVQGEISEDELLHVHIVLGSRCLNKHNAKRAKEILCRLFLQQVKFRLENYRRKWGLTPSQREIFHEILSWLNTPDLGHSELISILQYTDRRGFNHAQQVDPKSFIQFYLLPKNRKLTLALQPRECTTAKAFFLISNKTYGCSILNGHIIPSIHRHTLWSNLEKMDEKEDPGQELKIANPWRDLPQVNKNILLKEKNTGGKNRITKKTSLMLDMLTRCKDKLLTTYEDMVREEPELLLMLESSGGTKLIEQLLNMLHIHFTQTFTAMTMITTRYDEDSIIINTENKAMKLLLFQGYNPFQAGHWLCCVLNKSSGKQNTISFYGPASTGKTNIAKAIVNACLLYGCVNHSNKGFVFNDCAAKLIVWWEECVMHADWVEPAKCIFGGTEFRIDRKHKDSMLLPKTPVIVSTNHNIYEVVGGNATTGIHCTPLKERIVQFNFMKQLQNTFGEISEKEIADLLCWCWKEYECTLTGFLKRWNLEKTPNTFPLNNPCPSHSQTYILNSAGFCESCGGFLQPLSLKGASAPTSETTLTADKETQTPSTPKTSPAKEKGKKRSRDTLETEEQYLTHIHTLNTIDANQNPDHIAYSQNF</sequence>
<keyword evidence="12 27" id="KW-0547">Nucleotide-binding</keyword>
<dbReference type="Pfam" id="PF22419">
    <property type="entry name" value="HBoV_NS1-like_N"/>
    <property type="match status" value="1"/>
</dbReference>
<evidence type="ECO:0000256" key="21">
    <source>
        <dbReference type="ARBA" id="ARBA00023125"/>
    </source>
</evidence>
<evidence type="ECO:0000256" key="26">
    <source>
        <dbReference type="ARBA" id="ARBA00047995"/>
    </source>
</evidence>
<dbReference type="GO" id="GO:0039693">
    <property type="term" value="P:viral DNA genome replication"/>
    <property type="evidence" value="ECO:0007669"/>
    <property type="project" value="UniProtKB-KW"/>
</dbReference>
<dbReference type="KEGG" id="vg:37620288"/>
<evidence type="ECO:0000256" key="24">
    <source>
        <dbReference type="ARBA" id="ARBA00030491"/>
    </source>
</evidence>
<evidence type="ECO:0000256" key="27">
    <source>
        <dbReference type="PROSITE-ProRule" id="PRU01366"/>
    </source>
</evidence>
<dbReference type="Proteomes" id="UP000125502">
    <property type="component" value="Segment"/>
</dbReference>
<evidence type="ECO:0000256" key="11">
    <source>
        <dbReference type="ARBA" id="ARBA00022723"/>
    </source>
</evidence>
<dbReference type="GO" id="GO:0016787">
    <property type="term" value="F:hydrolase activity"/>
    <property type="evidence" value="ECO:0007669"/>
    <property type="project" value="UniProtKB-KW"/>
</dbReference>
<evidence type="ECO:0000256" key="2">
    <source>
        <dbReference type="ARBA" id="ARBA00002892"/>
    </source>
</evidence>
<evidence type="ECO:0000256" key="23">
    <source>
        <dbReference type="ARBA" id="ARBA00023268"/>
    </source>
</evidence>
<proteinExistence type="inferred from homology"/>
<keyword evidence="13 27" id="KW-0255">Endonuclease</keyword>
<evidence type="ECO:0000259" key="30">
    <source>
        <dbReference type="PROSITE" id="PS52022"/>
    </source>
</evidence>
<evidence type="ECO:0000256" key="10">
    <source>
        <dbReference type="ARBA" id="ARBA00022722"/>
    </source>
</evidence>
<evidence type="ECO:0000256" key="16">
    <source>
        <dbReference type="ARBA" id="ARBA00022840"/>
    </source>
</evidence>
<protein>
    <recommendedName>
        <fullName evidence="7">Initiator protein NS1</fullName>
        <ecNumber evidence="6">3.6.4.12</ecNumber>
    </recommendedName>
    <alternativeName>
        <fullName evidence="24">Non-structural protein 1</fullName>
    </alternativeName>
    <alternativeName>
        <fullName evidence="25">Non-structural protein NS1</fullName>
    </alternativeName>
</protein>
<dbReference type="EC" id="3.6.4.12" evidence="6"/>
<evidence type="ECO:0000259" key="29">
    <source>
        <dbReference type="PROSITE" id="PS51206"/>
    </source>
</evidence>
<keyword evidence="19" id="KW-1194">Viral DNA replication</keyword>
<keyword evidence="11" id="KW-0479">Metal-binding</keyword>
<dbReference type="InterPro" id="IPR014015">
    <property type="entry name" value="Helicase_SF3_DNA-vir"/>
</dbReference>
<keyword evidence="20 27" id="KW-0190">Covalent protein-DNA linkage</keyword>
<dbReference type="Pfam" id="PF01057">
    <property type="entry name" value="Parvo_NS1"/>
    <property type="match status" value="1"/>
</dbReference>
<keyword evidence="16" id="KW-0067">ATP-binding</keyword>
<evidence type="ECO:0000256" key="3">
    <source>
        <dbReference type="ARBA" id="ARBA00004147"/>
    </source>
</evidence>
<evidence type="ECO:0000256" key="15">
    <source>
        <dbReference type="ARBA" id="ARBA00022806"/>
    </source>
</evidence>
<organism evidence="31 32">
    <name type="scientific">Myotis myotis bocavirus 1</name>
    <dbReference type="NCBI Taxonomy" id="1195367"/>
    <lineage>
        <taxon>Viruses</taxon>
        <taxon>Monodnaviria</taxon>
        <taxon>Shotokuvirae</taxon>
        <taxon>Cossaviricota</taxon>
        <taxon>Quintoviricetes</taxon>
        <taxon>Piccovirales</taxon>
        <taxon>Parvoviridae</taxon>
        <taxon>Parvovirinae</taxon>
        <taxon>Bocaparvovirus</taxon>
        <taxon>Bocaparvovirus chiropteran1</taxon>
    </lineage>
</organism>
<dbReference type="GO" id="GO:0003677">
    <property type="term" value="F:DNA binding"/>
    <property type="evidence" value="ECO:0007669"/>
    <property type="project" value="UniProtKB-UniRule"/>
</dbReference>
<keyword evidence="14 27" id="KW-0378">Hydrolase</keyword>
<dbReference type="GO" id="GO:0046872">
    <property type="term" value="F:metal ion binding"/>
    <property type="evidence" value="ECO:0007669"/>
    <property type="project" value="UniProtKB-KW"/>
</dbReference>
<dbReference type="InterPro" id="IPR054766">
    <property type="entry name" value="BoV_NS1-like_N"/>
</dbReference>